<keyword evidence="1" id="KW-1133">Transmembrane helix</keyword>
<keyword evidence="1" id="KW-0812">Transmembrane</keyword>
<evidence type="ECO:0000313" key="3">
    <source>
        <dbReference type="Proteomes" id="UP000494161"/>
    </source>
</evidence>
<feature type="transmembrane region" description="Helical" evidence="1">
    <location>
        <begin position="36"/>
        <end position="57"/>
    </location>
</feature>
<evidence type="ECO:0008006" key="4">
    <source>
        <dbReference type="Google" id="ProtNLM"/>
    </source>
</evidence>
<organism evidence="2 3">
    <name type="scientific">Achromobacter ruhlandii</name>
    <dbReference type="NCBI Taxonomy" id="72557"/>
    <lineage>
        <taxon>Bacteria</taxon>
        <taxon>Pseudomonadati</taxon>
        <taxon>Pseudomonadota</taxon>
        <taxon>Betaproteobacteria</taxon>
        <taxon>Burkholderiales</taxon>
        <taxon>Alcaligenaceae</taxon>
        <taxon>Achromobacter</taxon>
    </lineage>
</organism>
<protein>
    <recommendedName>
        <fullName evidence="4">Holin</fullName>
    </recommendedName>
</protein>
<dbReference type="Proteomes" id="UP000494161">
    <property type="component" value="Unassembled WGS sequence"/>
</dbReference>
<dbReference type="RefSeq" id="WP_175224385.1">
    <property type="nucleotide sequence ID" value="NZ_CADILJ010000065.1"/>
</dbReference>
<comment type="caution">
    <text evidence="2">The sequence shown here is derived from an EMBL/GenBank/DDBJ whole genome shotgun (WGS) entry which is preliminary data.</text>
</comment>
<feature type="transmembrane region" description="Helical" evidence="1">
    <location>
        <begin position="6"/>
        <end position="24"/>
    </location>
</feature>
<dbReference type="EMBL" id="CADILJ010000065">
    <property type="protein sequence ID" value="CAB3955810.1"/>
    <property type="molecule type" value="Genomic_DNA"/>
</dbReference>
<proteinExistence type="predicted"/>
<sequence length="96" mass="9950">MNDWEKTIAYLAGIGALVAVGRALTNKEPLSWRVIVGRVILGSALATVAGLLLIPFPDAPMPVLFGAGAAVGILGEQILELAARRLIAFKLGGDAK</sequence>
<dbReference type="Pfam" id="PF04550">
    <property type="entry name" value="Phage_holin_3_2"/>
    <property type="match status" value="1"/>
</dbReference>
<keyword evidence="3" id="KW-1185">Reference proteome</keyword>
<reference evidence="2 3" key="1">
    <citation type="submission" date="2020-04" db="EMBL/GenBank/DDBJ databases">
        <authorList>
            <person name="De Canck E."/>
        </authorList>
    </citation>
    <scope>NUCLEOTIDE SEQUENCE [LARGE SCALE GENOMIC DNA]</scope>
    <source>
        <strain evidence="2 3">LMG 7053</strain>
    </source>
</reference>
<name>A0ABM8M0N6_9BURK</name>
<evidence type="ECO:0000313" key="2">
    <source>
        <dbReference type="EMBL" id="CAB3955810.1"/>
    </source>
</evidence>
<gene>
    <name evidence="2" type="ORF">LMG7053_04812</name>
</gene>
<accession>A0ABM8M0N6</accession>
<keyword evidence="1" id="KW-0472">Membrane</keyword>
<evidence type="ECO:0000256" key="1">
    <source>
        <dbReference type="SAM" id="Phobius"/>
    </source>
</evidence>
<dbReference type="InterPro" id="IPR007633">
    <property type="entry name" value="Phage_P2_Holin"/>
</dbReference>